<proteinExistence type="predicted"/>
<dbReference type="RefSeq" id="WP_113960953.1">
    <property type="nucleotide sequence ID" value="NZ_QNRR01000011.1"/>
</dbReference>
<keyword evidence="2" id="KW-1185">Reference proteome</keyword>
<evidence type="ECO:0000313" key="1">
    <source>
        <dbReference type="EMBL" id="RBP38488.1"/>
    </source>
</evidence>
<reference evidence="1 2" key="1">
    <citation type="submission" date="2018-06" db="EMBL/GenBank/DDBJ databases">
        <title>Genomic Encyclopedia of Type Strains, Phase IV (KMG-IV): sequencing the most valuable type-strain genomes for metagenomic binning, comparative biology and taxonomic classification.</title>
        <authorList>
            <person name="Goeker M."/>
        </authorList>
    </citation>
    <scope>NUCLEOTIDE SEQUENCE [LARGE SCALE GENOMIC DNA]</scope>
    <source>
        <strain evidence="1 2">DSM 25532</strain>
    </source>
</reference>
<dbReference type="AlphaFoldDB" id="A0A366H8E2"/>
<dbReference type="Proteomes" id="UP000253426">
    <property type="component" value="Unassembled WGS sequence"/>
</dbReference>
<comment type="caution">
    <text evidence="1">The sequence shown here is derived from an EMBL/GenBank/DDBJ whole genome shotgun (WGS) entry which is preliminary data.</text>
</comment>
<evidence type="ECO:0008006" key="3">
    <source>
        <dbReference type="Google" id="ProtNLM"/>
    </source>
</evidence>
<dbReference type="OrthoDB" id="1914797at2"/>
<accession>A0A366H8E2</accession>
<dbReference type="EMBL" id="QNRR01000011">
    <property type="protein sequence ID" value="RBP38488.1"/>
    <property type="molecule type" value="Genomic_DNA"/>
</dbReference>
<gene>
    <name evidence="1" type="ORF">DES53_1115</name>
</gene>
<sequence>MTARDSFEEFDALLSVSNCDRWADGQGLEDAQELLGKFTSAQWSRLEHEWRTRDKKWRLCLESALCPLQSAAEGRLLLEMAYDVDPDVRYSALHTISFYCGVNSSGTYFF</sequence>
<name>A0A366H8E2_9BACT</name>
<organism evidence="1 2">
    <name type="scientific">Roseimicrobium gellanilyticum</name>
    <dbReference type="NCBI Taxonomy" id="748857"/>
    <lineage>
        <taxon>Bacteria</taxon>
        <taxon>Pseudomonadati</taxon>
        <taxon>Verrucomicrobiota</taxon>
        <taxon>Verrucomicrobiia</taxon>
        <taxon>Verrucomicrobiales</taxon>
        <taxon>Verrucomicrobiaceae</taxon>
        <taxon>Roseimicrobium</taxon>
    </lineage>
</organism>
<evidence type="ECO:0000313" key="2">
    <source>
        <dbReference type="Proteomes" id="UP000253426"/>
    </source>
</evidence>
<protein>
    <recommendedName>
        <fullName evidence="3">HEAT repeat protein</fullName>
    </recommendedName>
</protein>